<proteinExistence type="predicted"/>
<protein>
    <submittedName>
        <fullName evidence="2">VIR protein</fullName>
    </submittedName>
</protein>
<accession>A0A1G4H0L8</accession>
<reference evidence="2 3" key="1">
    <citation type="submission" date="2016-07" db="EMBL/GenBank/DDBJ databases">
        <authorList>
            <consortium name="Pathogen Informatics"/>
        </authorList>
    </citation>
    <scope>NUCLEOTIDE SEQUENCE [LARGE SCALE GENOMIC DNA]</scope>
</reference>
<organism evidence="2 3">
    <name type="scientific">Plasmodium vivax</name>
    <name type="common">malaria parasite P. vivax</name>
    <dbReference type="NCBI Taxonomy" id="5855"/>
    <lineage>
        <taxon>Eukaryota</taxon>
        <taxon>Sar</taxon>
        <taxon>Alveolata</taxon>
        <taxon>Apicomplexa</taxon>
        <taxon>Aconoidasida</taxon>
        <taxon>Haemosporida</taxon>
        <taxon>Plasmodiidae</taxon>
        <taxon>Plasmodium</taxon>
        <taxon>Plasmodium (Plasmodium)</taxon>
    </lineage>
</organism>
<dbReference type="VEuPathDB" id="PlasmoDB:PVW1_140005800"/>
<name>A0A1G4H0L8_PLAVI</name>
<gene>
    <name evidence="2" type="ORF">PVT01_120005100</name>
</gene>
<evidence type="ECO:0000313" key="2">
    <source>
        <dbReference type="EMBL" id="SCO68394.1"/>
    </source>
</evidence>
<dbReference type="VEuPathDB" id="PlasmoDB:PVX_035690"/>
<dbReference type="VEuPathDB" id="PlasmoDB:PVP01_0005000"/>
<feature type="compositionally biased region" description="Polar residues" evidence="1">
    <location>
        <begin position="200"/>
        <end position="257"/>
    </location>
</feature>
<dbReference type="AlphaFoldDB" id="A0A1G4H0L8"/>
<feature type="compositionally biased region" description="Basic and acidic residues" evidence="1">
    <location>
        <begin position="152"/>
        <end position="176"/>
    </location>
</feature>
<dbReference type="EMBL" id="LT615250">
    <property type="protein sequence ID" value="SCO68394.1"/>
    <property type="molecule type" value="Genomic_DNA"/>
</dbReference>
<sequence>MAWWTIKPNNNRSNLHQLQDVGCISNYRQCITEVEQKINTFRFNNSNLFCSKCIELKNYTIQRSNGLQYCYDLKNFQRIENTDKIKEFINKCPSLLECQNPPNKPLSKPVASKVQKTDSCPGSRNCKEKIVTPDEQTSKAAPVITAGISQAKRSEEKTSLKEDRGHSDGNELRDGKVISPSRPEAIPSSDPVRTQDKGSESTVNPPSVSTEKTDTSMHYVSSPSPSASIELDTTPSALSSQSSVTRDSHSSSITQVEDLNKGGPITNLAGVQIEAKEKLS</sequence>
<dbReference type="Proteomes" id="UP000196402">
    <property type="component" value="Chromosome 12"/>
</dbReference>
<evidence type="ECO:0000256" key="1">
    <source>
        <dbReference type="SAM" id="MobiDB-lite"/>
    </source>
</evidence>
<evidence type="ECO:0000313" key="3">
    <source>
        <dbReference type="Proteomes" id="UP000196402"/>
    </source>
</evidence>
<feature type="region of interest" description="Disordered" evidence="1">
    <location>
        <begin position="103"/>
        <end position="265"/>
    </location>
</feature>